<dbReference type="Proteomes" id="UP000492820">
    <property type="component" value="Unassembled WGS sequence"/>
</dbReference>
<dbReference type="AlphaFoldDB" id="A0A068X4X1"/>
<dbReference type="WBParaSite" id="EgrG_000710100">
    <property type="protein sequence ID" value="EgrG_000710100"/>
    <property type="gene ID" value="EgrG_000710100"/>
</dbReference>
<reference evidence="3" key="3">
    <citation type="submission" date="2020-10" db="UniProtKB">
        <authorList>
            <consortium name="WormBaseParasite"/>
        </authorList>
    </citation>
    <scope>IDENTIFICATION</scope>
</reference>
<sequence>MWVSKKSKWVDECLSEHRCTLMPKDKASYNEQEVAVRVK</sequence>
<reference evidence="1" key="2">
    <citation type="submission" date="2014-06" db="EMBL/GenBank/DDBJ databases">
        <authorList>
            <person name="Aslett M."/>
        </authorList>
    </citation>
    <scope>NUCLEOTIDE SEQUENCE</scope>
</reference>
<reference evidence="1 2" key="1">
    <citation type="journal article" date="2013" name="Nature">
        <title>The genomes of four tapeworm species reveal adaptations to parasitism.</title>
        <authorList>
            <person name="Tsai I.J."/>
            <person name="Zarowiecki M."/>
            <person name="Holroyd N."/>
            <person name="Garciarrubio A."/>
            <person name="Sanchez-Flores A."/>
            <person name="Brooks K.L."/>
            <person name="Tracey A."/>
            <person name="Bobes R.J."/>
            <person name="Fragoso G."/>
            <person name="Sciutto E."/>
            <person name="Aslett M."/>
            <person name="Beasley H."/>
            <person name="Bennett H.M."/>
            <person name="Cai J."/>
            <person name="Camicia F."/>
            <person name="Clark R."/>
            <person name="Cucher M."/>
            <person name="De Silva N."/>
            <person name="Day T.A."/>
            <person name="Deplazes P."/>
            <person name="Estrada K."/>
            <person name="Fernandez C."/>
            <person name="Holland P.W."/>
            <person name="Hou J."/>
            <person name="Hu S."/>
            <person name="Huckvale T."/>
            <person name="Hung S.S."/>
            <person name="Kamenetzky L."/>
            <person name="Keane J.A."/>
            <person name="Kiss F."/>
            <person name="Koziol U."/>
            <person name="Lambert O."/>
            <person name="Liu K."/>
            <person name="Luo X."/>
            <person name="Luo Y."/>
            <person name="Macchiaroli N."/>
            <person name="Nichol S."/>
            <person name="Paps J."/>
            <person name="Parkinson J."/>
            <person name="Pouchkina-Stantcheva N."/>
            <person name="Riddiford N."/>
            <person name="Rosenzvit M."/>
            <person name="Salinas G."/>
            <person name="Wasmuth J.D."/>
            <person name="Zamanian M."/>
            <person name="Zheng Y."/>
            <person name="Cai X."/>
            <person name="Soberon X."/>
            <person name="Olson P.D."/>
            <person name="Laclette J.P."/>
            <person name="Brehm K."/>
            <person name="Berriman M."/>
            <person name="Garciarrubio A."/>
            <person name="Bobes R.J."/>
            <person name="Fragoso G."/>
            <person name="Sanchez-Flores A."/>
            <person name="Estrada K."/>
            <person name="Cevallos M.A."/>
            <person name="Morett E."/>
            <person name="Gonzalez V."/>
            <person name="Portillo T."/>
            <person name="Ochoa-Leyva A."/>
            <person name="Jose M.V."/>
            <person name="Sciutto E."/>
            <person name="Landa A."/>
            <person name="Jimenez L."/>
            <person name="Valdes V."/>
            <person name="Carrero J.C."/>
            <person name="Larralde C."/>
            <person name="Morales-Montor J."/>
            <person name="Limon-Lason J."/>
            <person name="Soberon X."/>
            <person name="Laclette J.P."/>
        </authorList>
    </citation>
    <scope>NUCLEOTIDE SEQUENCE [LARGE SCALE GENOMIC DNA]</scope>
</reference>
<evidence type="ECO:0000313" key="1">
    <source>
        <dbReference type="EMBL" id="CDS24968.1"/>
    </source>
</evidence>
<dbReference type="EMBL" id="LK028662">
    <property type="protein sequence ID" value="CDS24968.1"/>
    <property type="molecule type" value="Genomic_DNA"/>
</dbReference>
<evidence type="ECO:0000313" key="2">
    <source>
        <dbReference type="Proteomes" id="UP000492820"/>
    </source>
</evidence>
<name>A0A068X4X1_ECHGR</name>
<protein>
    <submittedName>
        <fullName evidence="3">Transposase</fullName>
    </submittedName>
</protein>
<evidence type="ECO:0000313" key="3">
    <source>
        <dbReference type="WBParaSite" id="EgrG_000710100"/>
    </source>
</evidence>
<accession>A0A068X4X1</accession>
<gene>
    <name evidence="1" type="ORF">EgrG_000710100</name>
</gene>
<proteinExistence type="predicted"/>
<organism evidence="1">
    <name type="scientific">Echinococcus granulosus</name>
    <name type="common">Hydatid tapeworm</name>
    <dbReference type="NCBI Taxonomy" id="6210"/>
    <lineage>
        <taxon>Eukaryota</taxon>
        <taxon>Metazoa</taxon>
        <taxon>Spiralia</taxon>
        <taxon>Lophotrochozoa</taxon>
        <taxon>Platyhelminthes</taxon>
        <taxon>Cestoda</taxon>
        <taxon>Eucestoda</taxon>
        <taxon>Cyclophyllidea</taxon>
        <taxon>Taeniidae</taxon>
        <taxon>Echinococcus</taxon>
        <taxon>Echinococcus granulosus group</taxon>
    </lineage>
</organism>